<dbReference type="Proteomes" id="UP001629230">
    <property type="component" value="Unassembled WGS sequence"/>
</dbReference>
<accession>A0ABW9B5J3</accession>
<gene>
    <name evidence="1" type="ORF">PQR57_44520</name>
</gene>
<sequence length="211" mass="23815">MVAFPQNFEPLALPRPPGSQRYDVFSPKLDRRLTLYGRSSLDGWLMIESDPAVRTFCERPGFMMLSGKRYVVDFWLKYDDHEEVVHLAEPTPATGPDRHRADLDPDIFAVRRIGSGERAAARIWLANWQRMLPAIVIARGLVKPAVRDAIEQFVATSRSLSEIERGFSTCDTTIVRAAVFELLHRGCIQAFDLHTGNLSLLTRFSAVQAES</sequence>
<dbReference type="RefSeq" id="WP_408182812.1">
    <property type="nucleotide sequence ID" value="NZ_JAQQEZ010000076.1"/>
</dbReference>
<proteinExistence type="predicted"/>
<protein>
    <recommendedName>
        <fullName evidence="3">TnsA endonuclease N-terminal domain-containing protein</fullName>
    </recommendedName>
</protein>
<organism evidence="1 2">
    <name type="scientific">Paraburkholderia dipogonis</name>
    <dbReference type="NCBI Taxonomy" id="1211383"/>
    <lineage>
        <taxon>Bacteria</taxon>
        <taxon>Pseudomonadati</taxon>
        <taxon>Pseudomonadota</taxon>
        <taxon>Betaproteobacteria</taxon>
        <taxon>Burkholderiales</taxon>
        <taxon>Burkholderiaceae</taxon>
        <taxon>Paraburkholderia</taxon>
    </lineage>
</organism>
<keyword evidence="2" id="KW-1185">Reference proteome</keyword>
<dbReference type="EMBL" id="JAQQEZ010000076">
    <property type="protein sequence ID" value="MFM0007977.1"/>
    <property type="molecule type" value="Genomic_DNA"/>
</dbReference>
<evidence type="ECO:0008006" key="3">
    <source>
        <dbReference type="Google" id="ProtNLM"/>
    </source>
</evidence>
<reference evidence="1 2" key="1">
    <citation type="journal article" date="2024" name="Chem. Sci.">
        <title>Discovery of megapolipeptins by genome mining of a Burkholderiales bacteria collection.</title>
        <authorList>
            <person name="Paulo B.S."/>
            <person name="Recchia M.J.J."/>
            <person name="Lee S."/>
            <person name="Fergusson C.H."/>
            <person name="Romanowski S.B."/>
            <person name="Hernandez A."/>
            <person name="Krull N."/>
            <person name="Liu D.Y."/>
            <person name="Cavanagh H."/>
            <person name="Bos A."/>
            <person name="Gray C.A."/>
            <person name="Murphy B.T."/>
            <person name="Linington R.G."/>
            <person name="Eustaquio A.S."/>
        </authorList>
    </citation>
    <scope>NUCLEOTIDE SEQUENCE [LARGE SCALE GENOMIC DNA]</scope>
    <source>
        <strain evidence="1 2">RL17-350-BIC-A</strain>
    </source>
</reference>
<evidence type="ECO:0000313" key="2">
    <source>
        <dbReference type="Proteomes" id="UP001629230"/>
    </source>
</evidence>
<evidence type="ECO:0000313" key="1">
    <source>
        <dbReference type="EMBL" id="MFM0007977.1"/>
    </source>
</evidence>
<comment type="caution">
    <text evidence="1">The sequence shown here is derived from an EMBL/GenBank/DDBJ whole genome shotgun (WGS) entry which is preliminary data.</text>
</comment>
<name>A0ABW9B5J3_9BURK</name>